<dbReference type="RefSeq" id="WP_379261617.1">
    <property type="nucleotide sequence ID" value="NZ_JBHUMJ010000002.1"/>
</dbReference>
<dbReference type="InterPro" id="IPR010499">
    <property type="entry name" value="AraC_E-bd"/>
</dbReference>
<keyword evidence="3" id="KW-1185">Reference proteome</keyword>
<gene>
    <name evidence="2" type="ORF">ACFSVM_09185</name>
</gene>
<dbReference type="PANTHER" id="PTHR36444:SF3">
    <property type="entry name" value="TRANSCRIPTIONAL ACTIVATOR, PUTATIVE-RELATED"/>
    <property type="match status" value="1"/>
</dbReference>
<feature type="domain" description="AraC effector-binding" evidence="1">
    <location>
        <begin position="1"/>
        <end position="160"/>
    </location>
</feature>
<evidence type="ECO:0000259" key="1">
    <source>
        <dbReference type="SMART" id="SM00871"/>
    </source>
</evidence>
<dbReference type="EMBL" id="JBHUMJ010000002">
    <property type="protein sequence ID" value="MFD2700645.1"/>
    <property type="molecule type" value="Genomic_DNA"/>
</dbReference>
<dbReference type="Proteomes" id="UP001597540">
    <property type="component" value="Unassembled WGS sequence"/>
</dbReference>
<dbReference type="PANTHER" id="PTHR36444">
    <property type="entry name" value="TRANSCRIPTIONAL REGULATOR PROTEIN YOBU-RELATED"/>
    <property type="match status" value="1"/>
</dbReference>
<protein>
    <submittedName>
        <fullName evidence="2">GyrI-like domain-containing protein</fullName>
    </submittedName>
</protein>
<dbReference type="InterPro" id="IPR053182">
    <property type="entry name" value="YobU-like_regulator"/>
</dbReference>
<dbReference type="SMART" id="SM00871">
    <property type="entry name" value="AraC_E_bind"/>
    <property type="match status" value="1"/>
</dbReference>
<dbReference type="SUPFAM" id="SSF55136">
    <property type="entry name" value="Probable bacterial effector-binding domain"/>
    <property type="match status" value="1"/>
</dbReference>
<sequence>MNYRIVDKDTFDVVGVHRDFSLCNGENMRLIPRLWDEVHENGVNDHLIELNNGKIKGVLGVCVAHDEQQREESMTYWIGVDYVGEAPDQFSRLSIPAAKWAVFEVRGPMPDAMQKVWTQIYGEWLPSSGYVQSGSIQFEYYTDQDPYSLDCYSEIWIPVE</sequence>
<organism evidence="2 3">
    <name type="scientific">Paenibacillus shunpengii</name>
    <dbReference type="NCBI Taxonomy" id="2054424"/>
    <lineage>
        <taxon>Bacteria</taxon>
        <taxon>Bacillati</taxon>
        <taxon>Bacillota</taxon>
        <taxon>Bacilli</taxon>
        <taxon>Bacillales</taxon>
        <taxon>Paenibacillaceae</taxon>
        <taxon>Paenibacillus</taxon>
    </lineage>
</organism>
<comment type="caution">
    <text evidence="2">The sequence shown here is derived from an EMBL/GenBank/DDBJ whole genome shotgun (WGS) entry which is preliminary data.</text>
</comment>
<dbReference type="Pfam" id="PF14526">
    <property type="entry name" value="Cass2"/>
    <property type="match status" value="1"/>
</dbReference>
<evidence type="ECO:0000313" key="3">
    <source>
        <dbReference type="Proteomes" id="UP001597540"/>
    </source>
</evidence>
<dbReference type="Gene3D" id="3.20.80.10">
    <property type="entry name" value="Regulatory factor, effector binding domain"/>
    <property type="match status" value="1"/>
</dbReference>
<accession>A0ABW5SLI6</accession>
<proteinExistence type="predicted"/>
<dbReference type="InterPro" id="IPR011256">
    <property type="entry name" value="Reg_factor_effector_dom_sf"/>
</dbReference>
<evidence type="ECO:0000313" key="2">
    <source>
        <dbReference type="EMBL" id="MFD2700645.1"/>
    </source>
</evidence>
<name>A0ABW5SLI6_9BACL</name>
<reference evidence="3" key="1">
    <citation type="journal article" date="2019" name="Int. J. Syst. Evol. Microbiol.">
        <title>The Global Catalogue of Microorganisms (GCM) 10K type strain sequencing project: providing services to taxonomists for standard genome sequencing and annotation.</title>
        <authorList>
            <consortium name="The Broad Institute Genomics Platform"/>
            <consortium name="The Broad Institute Genome Sequencing Center for Infectious Disease"/>
            <person name="Wu L."/>
            <person name="Ma J."/>
        </authorList>
    </citation>
    <scope>NUCLEOTIDE SEQUENCE [LARGE SCALE GENOMIC DNA]</scope>
    <source>
        <strain evidence="3">KCTC 33849</strain>
    </source>
</reference>
<dbReference type="InterPro" id="IPR029441">
    <property type="entry name" value="Cass2"/>
</dbReference>